<reference evidence="5" key="1">
    <citation type="submission" date="2015-08" db="EMBL/GenBank/DDBJ databases">
        <authorList>
            <person name="Babu N.S."/>
            <person name="Beckwith C.J."/>
            <person name="Beseler K.G."/>
            <person name="Brison A."/>
            <person name="Carone J.V."/>
            <person name="Caskin T.P."/>
            <person name="Diamond M."/>
            <person name="Durham M.E."/>
            <person name="Foxe J.M."/>
            <person name="Go M."/>
            <person name="Henderson B.A."/>
            <person name="Jones I.B."/>
            <person name="McGettigan J.A."/>
            <person name="Micheletti S.J."/>
            <person name="Nasrallah M.E."/>
            <person name="Ortiz D."/>
            <person name="Piller C.R."/>
            <person name="Privatt S.R."/>
            <person name="Schneider S.L."/>
            <person name="Sharp S."/>
            <person name="Smith T.C."/>
            <person name="Stanton J.D."/>
            <person name="Ullery H.E."/>
            <person name="Wilson R.J."/>
            <person name="Serrano M.G."/>
            <person name="Buck G."/>
            <person name="Lee V."/>
            <person name="Wang Y."/>
            <person name="Carvalho R."/>
            <person name="Voegtly L."/>
            <person name="Shi R."/>
            <person name="Duckworth R."/>
            <person name="Johnson A."/>
            <person name="Loviza R."/>
            <person name="Walstead R."/>
            <person name="Shah Z."/>
            <person name="Kiflezghi M."/>
            <person name="Wade K."/>
            <person name="Ball S.L."/>
            <person name="Bradley K.W."/>
            <person name="Asai D.J."/>
            <person name="Bowman C.A."/>
            <person name="Russell D.A."/>
            <person name="Pope W.H."/>
            <person name="Jacobs-Sera D."/>
            <person name="Hendrix R.W."/>
            <person name="Hatfull G.F."/>
        </authorList>
    </citation>
    <scope>NUCLEOTIDE SEQUENCE</scope>
</reference>
<feature type="domain" description="FAD-binding" evidence="4">
    <location>
        <begin position="66"/>
        <end position="242"/>
    </location>
</feature>
<dbReference type="Gene3D" id="3.50.50.60">
    <property type="entry name" value="FAD/NAD(P)-binding domain"/>
    <property type="match status" value="1"/>
</dbReference>
<comment type="similarity">
    <text evidence="3">Belongs to the 3-hydroxybenzoate 6-hydroxylase family.</text>
</comment>
<organism evidence="5">
    <name type="scientific">Auxenochlorella protothecoides</name>
    <name type="common">Green microalga</name>
    <name type="synonym">Chlorella protothecoides</name>
    <dbReference type="NCBI Taxonomy" id="3075"/>
    <lineage>
        <taxon>Eukaryota</taxon>
        <taxon>Viridiplantae</taxon>
        <taxon>Chlorophyta</taxon>
        <taxon>core chlorophytes</taxon>
        <taxon>Trebouxiophyceae</taxon>
        <taxon>Chlorellales</taxon>
        <taxon>Chlorellaceae</taxon>
        <taxon>Auxenochlorella</taxon>
    </lineage>
</organism>
<name>A0A1D1ZQ12_AUXPR</name>
<dbReference type="EMBL" id="GDKF01009550">
    <property type="protein sequence ID" value="JAT69072.1"/>
    <property type="molecule type" value="Transcribed_RNA"/>
</dbReference>
<evidence type="ECO:0000313" key="5">
    <source>
        <dbReference type="EMBL" id="JAT69072.1"/>
    </source>
</evidence>
<protein>
    <recommendedName>
        <fullName evidence="4">FAD-binding domain-containing protein</fullName>
    </recommendedName>
</protein>
<keyword evidence="1" id="KW-0560">Oxidoreductase</keyword>
<dbReference type="SUPFAM" id="SSF51905">
    <property type="entry name" value="FAD/NAD(P)-binding domain"/>
    <property type="match status" value="1"/>
</dbReference>
<keyword evidence="2" id="KW-0503">Monooxygenase</keyword>
<gene>
    <name evidence="5" type="ORF">g.3088</name>
</gene>
<dbReference type="AlphaFoldDB" id="A0A1D1ZQ12"/>
<dbReference type="PANTHER" id="PTHR45934:SF9">
    <property type="entry name" value="FAD_NAD(P)-BINDING OXIDOREDUCTASE FAMILY PROTEIN"/>
    <property type="match status" value="1"/>
</dbReference>
<accession>A0A1D1ZQ12</accession>
<dbReference type="PANTHER" id="PTHR45934">
    <property type="entry name" value="FAD/NAD(P)-BINDING OXIDOREDUCTASE FAMILY PROTEIN"/>
    <property type="match status" value="1"/>
</dbReference>
<dbReference type="InterPro" id="IPR044560">
    <property type="entry name" value="MOase"/>
</dbReference>
<evidence type="ECO:0000256" key="1">
    <source>
        <dbReference type="ARBA" id="ARBA00023002"/>
    </source>
</evidence>
<dbReference type="Pfam" id="PF01494">
    <property type="entry name" value="FAD_binding_3"/>
    <property type="match status" value="1"/>
</dbReference>
<dbReference type="InterPro" id="IPR036188">
    <property type="entry name" value="FAD/NAD-bd_sf"/>
</dbReference>
<dbReference type="PRINTS" id="PR00420">
    <property type="entry name" value="RNGMNOXGNASE"/>
</dbReference>
<evidence type="ECO:0000256" key="2">
    <source>
        <dbReference type="ARBA" id="ARBA00023033"/>
    </source>
</evidence>
<dbReference type="GO" id="GO:0071949">
    <property type="term" value="F:FAD binding"/>
    <property type="evidence" value="ECO:0007669"/>
    <property type="project" value="InterPro"/>
</dbReference>
<evidence type="ECO:0000259" key="4">
    <source>
        <dbReference type="Pfam" id="PF01494"/>
    </source>
</evidence>
<proteinExistence type="inferred from homology"/>
<evidence type="ECO:0000256" key="3">
    <source>
        <dbReference type="ARBA" id="ARBA00024018"/>
    </source>
</evidence>
<sequence>MPSASCPWSMFLPHDSMMMSRPHGAAPRAASSTPHSHACHARVKVQRSRSRRMSAMPGRATATDDHVCVIGAGPAGLAVAAALHQVGIPVVVLERGTGTPSSGTALGLWTNAWRALDALHAAEELRAQYREVSLVQLCREGGRLLKDFDLHSCDGGPHEFRGVRRSSLVAALAARLPPETIRYGHAVSAVAGEDQGAGVALTIEGEGSGGQMRFAGVVGADGSASVAARAAGRKPARSVGQTAVRGVASFPSARDMPCNSIRQVWSVGPRAGMYPLTDTELYWFVCYDTPSTKASARASAREEALRVVTGWGWGVEAAVHATPDADLARNALGDRWDIWPGAVAGAGLALTLAGDALHPMTPNLGQGACTALEDGVELARGLVRAGFRDAGSGVERAARFREAAREYEAQRRRRTLPLTLRSNLFGKILQAPVGVVAAARDAFVSRAFQPAHFLSHANYDCGRLE</sequence>
<dbReference type="InterPro" id="IPR002938">
    <property type="entry name" value="FAD-bd"/>
</dbReference>
<dbReference type="GO" id="GO:0004497">
    <property type="term" value="F:monooxygenase activity"/>
    <property type="evidence" value="ECO:0007669"/>
    <property type="project" value="UniProtKB-KW"/>
</dbReference>